<dbReference type="EMBL" id="VJOO01000034">
    <property type="protein sequence ID" value="TSE34875.1"/>
    <property type="molecule type" value="Genomic_DNA"/>
</dbReference>
<protein>
    <submittedName>
        <fullName evidence="3">BON domain protein</fullName>
    </submittedName>
</protein>
<dbReference type="AlphaFoldDB" id="A0A554XGB5"/>
<dbReference type="Gene3D" id="3.40.1520.20">
    <property type="match status" value="1"/>
</dbReference>
<dbReference type="InterPro" id="IPR007055">
    <property type="entry name" value="BON_dom"/>
</dbReference>
<dbReference type="Proteomes" id="UP000316388">
    <property type="component" value="Unassembled WGS sequence"/>
</dbReference>
<evidence type="ECO:0000256" key="1">
    <source>
        <dbReference type="ARBA" id="ARBA00022729"/>
    </source>
</evidence>
<dbReference type="PROSITE" id="PS50914">
    <property type="entry name" value="BON"/>
    <property type="match status" value="2"/>
</dbReference>
<sequence length="233" mass="24445">MTPIPSLTDRGTRRAGRPTWVTAVMTAVAATTLMTSLSGCAPLVAGAAVGGTMLVATDRRTSGTQLEDQSIELKVSNRVREQLGARARVNPTSFNRKVLLTGEVASEADRQTVLRIVQGVENVAGVVDELAVMGSPSLTARSSDALVTARVKAAFVDAKDLSANAIKVTTERGTVYLMGLVTAREAQRAADIARTVPGVQRVVRVFEIISEADLARLQPAPPKSDQAAPAGGR</sequence>
<keyword evidence="1" id="KW-0732">Signal</keyword>
<evidence type="ECO:0000313" key="4">
    <source>
        <dbReference type="Proteomes" id="UP000316388"/>
    </source>
</evidence>
<dbReference type="PANTHER" id="PTHR34606:SF4">
    <property type="entry name" value="OUTER MEMBRANE LIPOPROTEIN DOLP"/>
    <property type="match status" value="1"/>
</dbReference>
<dbReference type="InterPro" id="IPR014004">
    <property type="entry name" value="Transpt-assoc_nodulatn_dom_bac"/>
</dbReference>
<gene>
    <name evidence="3" type="ORF">Tfont_02491</name>
</gene>
<dbReference type="PANTHER" id="PTHR34606">
    <property type="entry name" value="BON DOMAIN-CONTAINING PROTEIN"/>
    <property type="match status" value="1"/>
</dbReference>
<reference evidence="3 4" key="1">
    <citation type="submission" date="2019-07" db="EMBL/GenBank/DDBJ databases">
        <title>Tepidimonas fonticaldi AT-A2 draft genome.</title>
        <authorList>
            <person name="Da Costa M.S."/>
            <person name="Froufe H.J.C."/>
            <person name="Egas C."/>
            <person name="Albuquerque L."/>
        </authorList>
    </citation>
    <scope>NUCLEOTIDE SEQUENCE [LARGE SCALE GENOMIC DNA]</scope>
    <source>
        <strain evidence="3 4">AT-A2</strain>
    </source>
</reference>
<comment type="caution">
    <text evidence="3">The sequence shown here is derived from an EMBL/GenBank/DDBJ whole genome shotgun (WGS) entry which is preliminary data.</text>
</comment>
<accession>A0A554XGB5</accession>
<dbReference type="InterPro" id="IPR051686">
    <property type="entry name" value="Lipoprotein_DolP"/>
</dbReference>
<feature type="domain" description="BON" evidence="2">
    <location>
        <begin position="67"/>
        <end position="134"/>
    </location>
</feature>
<proteinExistence type="predicted"/>
<evidence type="ECO:0000259" key="2">
    <source>
        <dbReference type="PROSITE" id="PS50914"/>
    </source>
</evidence>
<evidence type="ECO:0000313" key="3">
    <source>
        <dbReference type="EMBL" id="TSE34875.1"/>
    </source>
</evidence>
<name>A0A554XGB5_9BURK</name>
<feature type="domain" description="BON" evidence="2">
    <location>
        <begin position="143"/>
        <end position="210"/>
    </location>
</feature>
<organism evidence="3 4">
    <name type="scientific">Tepidimonas fonticaldi</name>
    <dbReference type="NCBI Taxonomy" id="1101373"/>
    <lineage>
        <taxon>Bacteria</taxon>
        <taxon>Pseudomonadati</taxon>
        <taxon>Pseudomonadota</taxon>
        <taxon>Betaproteobacteria</taxon>
        <taxon>Burkholderiales</taxon>
        <taxon>Tepidimonas</taxon>
    </lineage>
</organism>
<dbReference type="Pfam" id="PF04972">
    <property type="entry name" value="BON"/>
    <property type="match status" value="2"/>
</dbReference>
<dbReference type="SMART" id="SM00749">
    <property type="entry name" value="BON"/>
    <property type="match status" value="2"/>
</dbReference>